<comment type="caution">
    <text evidence="4">The sequence shown here is derived from an EMBL/GenBank/DDBJ whole genome shotgun (WGS) entry which is preliminary data.</text>
</comment>
<feature type="compositionally biased region" description="Low complexity" evidence="2">
    <location>
        <begin position="136"/>
        <end position="146"/>
    </location>
</feature>
<dbReference type="PANTHER" id="PTHR30204:SF97">
    <property type="entry name" value="MERR FAMILY REGULATORY PROTEIN"/>
    <property type="match status" value="1"/>
</dbReference>
<dbReference type="InterPro" id="IPR009061">
    <property type="entry name" value="DNA-bd_dom_put_sf"/>
</dbReference>
<gene>
    <name evidence="4" type="ORF">WDZ17_03740</name>
</gene>
<evidence type="ECO:0000313" key="4">
    <source>
        <dbReference type="EMBL" id="MEJ5944402.1"/>
    </source>
</evidence>
<dbReference type="SMART" id="SM00422">
    <property type="entry name" value="HTH_MERR"/>
    <property type="match status" value="1"/>
</dbReference>
<keyword evidence="5" id="KW-1185">Reference proteome</keyword>
<feature type="region of interest" description="Disordered" evidence="2">
    <location>
        <begin position="136"/>
        <end position="168"/>
    </location>
</feature>
<evidence type="ECO:0000259" key="3">
    <source>
        <dbReference type="PROSITE" id="PS50937"/>
    </source>
</evidence>
<feature type="compositionally biased region" description="Gly residues" evidence="2">
    <location>
        <begin position="147"/>
        <end position="156"/>
    </location>
</feature>
<evidence type="ECO:0000313" key="5">
    <source>
        <dbReference type="Proteomes" id="UP001387100"/>
    </source>
</evidence>
<protein>
    <submittedName>
        <fullName evidence="4">MerR family transcriptional regulator</fullName>
    </submittedName>
</protein>
<feature type="compositionally biased region" description="Low complexity" evidence="2">
    <location>
        <begin position="1"/>
        <end position="14"/>
    </location>
</feature>
<dbReference type="SUPFAM" id="SSF46955">
    <property type="entry name" value="Putative DNA-binding domain"/>
    <property type="match status" value="1"/>
</dbReference>
<dbReference type="InterPro" id="IPR000551">
    <property type="entry name" value="MerR-type_HTH_dom"/>
</dbReference>
<dbReference type="Proteomes" id="UP001387100">
    <property type="component" value="Unassembled WGS sequence"/>
</dbReference>
<dbReference type="Pfam" id="PF13411">
    <property type="entry name" value="MerR_1"/>
    <property type="match status" value="1"/>
</dbReference>
<dbReference type="Gene3D" id="1.10.1660.10">
    <property type="match status" value="1"/>
</dbReference>
<dbReference type="EMBL" id="JBBIAA010000002">
    <property type="protein sequence ID" value="MEJ5944402.1"/>
    <property type="molecule type" value="Genomic_DNA"/>
</dbReference>
<evidence type="ECO:0000256" key="1">
    <source>
        <dbReference type="ARBA" id="ARBA00023125"/>
    </source>
</evidence>
<feature type="region of interest" description="Disordered" evidence="2">
    <location>
        <begin position="1"/>
        <end position="57"/>
    </location>
</feature>
<dbReference type="RefSeq" id="WP_339573781.1">
    <property type="nucleotide sequence ID" value="NZ_JBBIAA010000002.1"/>
</dbReference>
<evidence type="ECO:0000256" key="2">
    <source>
        <dbReference type="SAM" id="MobiDB-lite"/>
    </source>
</evidence>
<feature type="compositionally biased region" description="Low complexity" evidence="2">
    <location>
        <begin position="42"/>
        <end position="57"/>
    </location>
</feature>
<dbReference type="PROSITE" id="PS50937">
    <property type="entry name" value="HTH_MERR_2"/>
    <property type="match status" value="1"/>
</dbReference>
<sequence length="382" mass="37879">MPPAAAVASPPSRGVDGEPGGGPSGDEEGRAVVVPDDGEADPSVAAAAPNPEVAPDASPTLKVAAVARRLGVAPATLRTWARRYGLGPSAHTAGAHRQYSLADLDRLMVMRRMTLEGYSPAEAARVALQAPVPATAGATAGTTSGTTGSGGPGAGARRGPPPAWTTTPSVRSLARAASALEQAECARQLEAHTAVGGVLETWTSLVRPVLQVLSDRVGAVAPGRSPALVLEAALLQALRSAAEGGPDDGARGVGEGPARTLVLSPCAADPPQPAAGPPAAAADLLAHVVAAALREHGVASSVLPGAHPAERAAAVAEQVDATTLLLVADTPVPADRVDETARLVDPRGARVVLVGRGWEAAVVPGSEEVADLGDVVAAVASA</sequence>
<dbReference type="InterPro" id="IPR047057">
    <property type="entry name" value="MerR_fam"/>
</dbReference>
<dbReference type="PANTHER" id="PTHR30204">
    <property type="entry name" value="REDOX-CYCLING DRUG-SENSING TRANSCRIPTIONAL ACTIVATOR SOXR"/>
    <property type="match status" value="1"/>
</dbReference>
<reference evidence="4 5" key="1">
    <citation type="journal article" date="2017" name="Int. J. Syst. Evol. Microbiol.">
        <title>Pseudokineococcus basanitobsidens sp. nov., isolated from volcanic rock.</title>
        <authorList>
            <person name="Lee D.W."/>
            <person name="Park M.Y."/>
            <person name="Kim J.J."/>
            <person name="Kim B.S."/>
        </authorList>
    </citation>
    <scope>NUCLEOTIDE SEQUENCE [LARGE SCALE GENOMIC DNA]</scope>
    <source>
        <strain evidence="4 5">DSM 103726</strain>
    </source>
</reference>
<name>A0ABU8RH40_9ACTN</name>
<organism evidence="4 5">
    <name type="scientific">Pseudokineococcus basanitobsidens</name>
    <dbReference type="NCBI Taxonomy" id="1926649"/>
    <lineage>
        <taxon>Bacteria</taxon>
        <taxon>Bacillati</taxon>
        <taxon>Actinomycetota</taxon>
        <taxon>Actinomycetes</taxon>
        <taxon>Kineosporiales</taxon>
        <taxon>Kineosporiaceae</taxon>
        <taxon>Pseudokineococcus</taxon>
    </lineage>
</organism>
<keyword evidence="1" id="KW-0238">DNA-binding</keyword>
<accession>A0ABU8RH40</accession>
<dbReference type="CDD" id="cd01104">
    <property type="entry name" value="HTH_MlrA-CarA"/>
    <property type="match status" value="1"/>
</dbReference>
<feature type="domain" description="HTH merR-type" evidence="3">
    <location>
        <begin position="60"/>
        <end position="129"/>
    </location>
</feature>
<proteinExistence type="predicted"/>